<evidence type="ECO:0008006" key="5">
    <source>
        <dbReference type="Google" id="ProtNLM"/>
    </source>
</evidence>
<name>A0A3D9LB02_9MICC</name>
<sequence>MPTVASSRPNTPSSPSPSSRLSARLRLRQLCNAANLTTPLGLVLALASGCRIQRGPEGLVLAFGYRWAFPDGGAFTVGNMVLFRPHTAPTARLLEHESRHATQYAWCLGLPFLVLYFTAAGWSVLRTGDPASRNPFERHAGLVAGGYCERPVRWPRRP</sequence>
<proteinExistence type="predicted"/>
<accession>A0A3D9LB02</accession>
<dbReference type="Proteomes" id="UP000256727">
    <property type="component" value="Unassembled WGS sequence"/>
</dbReference>
<comment type="caution">
    <text evidence="3">The sequence shown here is derived from an EMBL/GenBank/DDBJ whole genome shotgun (WGS) entry which is preliminary data.</text>
</comment>
<dbReference type="RefSeq" id="WP_245952112.1">
    <property type="nucleotide sequence ID" value="NZ_QREH01000001.1"/>
</dbReference>
<protein>
    <recommendedName>
        <fullName evidence="5">DUF4157 domain-containing protein</fullName>
    </recommendedName>
</protein>
<evidence type="ECO:0000256" key="2">
    <source>
        <dbReference type="SAM" id="Phobius"/>
    </source>
</evidence>
<keyword evidence="4" id="KW-1185">Reference proteome</keyword>
<keyword evidence="2" id="KW-0812">Transmembrane</keyword>
<dbReference type="AlphaFoldDB" id="A0A3D9LB02"/>
<reference evidence="3 4" key="1">
    <citation type="submission" date="2018-07" db="EMBL/GenBank/DDBJ databases">
        <title>Sequencing the genomes of 1000 actinobacteria strains.</title>
        <authorList>
            <person name="Klenk H.-P."/>
        </authorList>
    </citation>
    <scope>NUCLEOTIDE SEQUENCE [LARGE SCALE GENOMIC DNA]</scope>
    <source>
        <strain evidence="3 4">DSM 14442</strain>
    </source>
</reference>
<keyword evidence="2" id="KW-1133">Transmembrane helix</keyword>
<evidence type="ECO:0000313" key="4">
    <source>
        <dbReference type="Proteomes" id="UP000256727"/>
    </source>
</evidence>
<gene>
    <name evidence="3" type="ORF">C8E99_1256</name>
</gene>
<dbReference type="EMBL" id="QREH01000001">
    <property type="protein sequence ID" value="REE03445.1"/>
    <property type="molecule type" value="Genomic_DNA"/>
</dbReference>
<keyword evidence="2" id="KW-0472">Membrane</keyword>
<feature type="region of interest" description="Disordered" evidence="1">
    <location>
        <begin position="1"/>
        <end position="20"/>
    </location>
</feature>
<feature type="transmembrane region" description="Helical" evidence="2">
    <location>
        <begin position="104"/>
        <end position="125"/>
    </location>
</feature>
<evidence type="ECO:0000256" key="1">
    <source>
        <dbReference type="SAM" id="MobiDB-lite"/>
    </source>
</evidence>
<evidence type="ECO:0000313" key="3">
    <source>
        <dbReference type="EMBL" id="REE03445.1"/>
    </source>
</evidence>
<organism evidence="3 4">
    <name type="scientific">Citricoccus muralis</name>
    <dbReference type="NCBI Taxonomy" id="169134"/>
    <lineage>
        <taxon>Bacteria</taxon>
        <taxon>Bacillati</taxon>
        <taxon>Actinomycetota</taxon>
        <taxon>Actinomycetes</taxon>
        <taxon>Micrococcales</taxon>
        <taxon>Micrococcaceae</taxon>
        <taxon>Citricoccus</taxon>
    </lineage>
</organism>